<comment type="caution">
    <text evidence="5">The sequence shown here is derived from an EMBL/GenBank/DDBJ whole genome shotgun (WGS) entry which is preliminary data.</text>
</comment>
<feature type="transmembrane region" description="Helical" evidence="3">
    <location>
        <begin position="165"/>
        <end position="184"/>
    </location>
</feature>
<dbReference type="InterPro" id="IPR036259">
    <property type="entry name" value="MFS_trans_sf"/>
</dbReference>
<evidence type="ECO:0000256" key="3">
    <source>
        <dbReference type="SAM" id="Phobius"/>
    </source>
</evidence>
<keyword evidence="3" id="KW-0472">Membrane</keyword>
<keyword evidence="6" id="KW-1185">Reference proteome</keyword>
<gene>
    <name evidence="5" type="primary">PEX1_2</name>
    <name evidence="5" type="ORF">Plec18167_005175</name>
</gene>
<feature type="transmembrane region" description="Helical" evidence="3">
    <location>
        <begin position="100"/>
        <end position="118"/>
    </location>
</feature>
<dbReference type="EMBL" id="JAVDPF010000015">
    <property type="protein sequence ID" value="KAL1876766.1"/>
    <property type="molecule type" value="Genomic_DNA"/>
</dbReference>
<feature type="transmembrane region" description="Helical" evidence="3">
    <location>
        <begin position="72"/>
        <end position="94"/>
    </location>
</feature>
<dbReference type="Proteomes" id="UP001583193">
    <property type="component" value="Unassembled WGS sequence"/>
</dbReference>
<protein>
    <submittedName>
        <fullName evidence="5">Peroxisome biosynthesis protein pex1</fullName>
    </submittedName>
</protein>
<dbReference type="InterPro" id="IPR020846">
    <property type="entry name" value="MFS_dom"/>
</dbReference>
<dbReference type="Gene3D" id="1.20.1250.20">
    <property type="entry name" value="MFS general substrate transporter like domains"/>
    <property type="match status" value="1"/>
</dbReference>
<organism evidence="5 6">
    <name type="scientific">Paecilomyces lecythidis</name>
    <dbReference type="NCBI Taxonomy" id="3004212"/>
    <lineage>
        <taxon>Eukaryota</taxon>
        <taxon>Fungi</taxon>
        <taxon>Dikarya</taxon>
        <taxon>Ascomycota</taxon>
        <taxon>Pezizomycotina</taxon>
        <taxon>Eurotiomycetes</taxon>
        <taxon>Eurotiomycetidae</taxon>
        <taxon>Eurotiales</taxon>
        <taxon>Thermoascaceae</taxon>
        <taxon>Paecilomyces</taxon>
    </lineage>
</organism>
<feature type="transmembrane region" description="Helical" evidence="3">
    <location>
        <begin position="139"/>
        <end position="159"/>
    </location>
</feature>
<keyword evidence="3" id="KW-1133">Transmembrane helix</keyword>
<evidence type="ECO:0000256" key="2">
    <source>
        <dbReference type="ARBA" id="ARBA00006727"/>
    </source>
</evidence>
<evidence type="ECO:0000313" key="5">
    <source>
        <dbReference type="EMBL" id="KAL1876766.1"/>
    </source>
</evidence>
<name>A0ABR3XLA2_9EURO</name>
<comment type="subcellular location">
    <subcellularLocation>
        <location evidence="1">Membrane</location>
        <topology evidence="1">Multi-pass membrane protein</topology>
    </subcellularLocation>
</comment>
<feature type="transmembrane region" description="Helical" evidence="3">
    <location>
        <begin position="234"/>
        <end position="255"/>
    </location>
</feature>
<dbReference type="InterPro" id="IPR050327">
    <property type="entry name" value="Proton-linked_MCT"/>
</dbReference>
<accession>A0ABR3XLA2</accession>
<evidence type="ECO:0000259" key="4">
    <source>
        <dbReference type="PROSITE" id="PS50850"/>
    </source>
</evidence>
<keyword evidence="3" id="KW-0812">Transmembrane</keyword>
<sequence>MGFILSGAGTGAVVFSLLIQTLISKLGIRWTLRFLCFLNLLISLPIAVATSPSRFVSRRRTRIDLEIAKKPAFLLSSIASVLQASGNLVPLTFLSEFSVALGYSAGFGAILISINSAVNAGSRILTGIAGDKFGRQNTLIITILCSALAVCGLWLQSALSGDRALWIAFVVFYGIWAGGYNALFPTTIAEVFGIQAYASVNGFIYFLRGVGSVFGSPVAGAMLGEGKLKNYLTVVYFDSALLFGATLCVVGVRYFDAMEKGAFKLKA</sequence>
<dbReference type="Pfam" id="PF07690">
    <property type="entry name" value="MFS_1"/>
    <property type="match status" value="1"/>
</dbReference>
<dbReference type="InterPro" id="IPR011701">
    <property type="entry name" value="MFS"/>
</dbReference>
<dbReference type="SUPFAM" id="SSF103473">
    <property type="entry name" value="MFS general substrate transporter"/>
    <property type="match status" value="1"/>
</dbReference>
<dbReference type="PANTHER" id="PTHR11360">
    <property type="entry name" value="MONOCARBOXYLATE TRANSPORTER"/>
    <property type="match status" value="1"/>
</dbReference>
<evidence type="ECO:0000256" key="1">
    <source>
        <dbReference type="ARBA" id="ARBA00004141"/>
    </source>
</evidence>
<feature type="domain" description="Major facilitator superfamily (MFS) profile" evidence="4">
    <location>
        <begin position="72"/>
        <end position="267"/>
    </location>
</feature>
<reference evidence="5 6" key="1">
    <citation type="journal article" date="2024" name="IMA Fungus">
        <title>IMA Genome - F19 : A genome assembly and annotation guide to empower mycologists, including annotated draft genome sequences of Ceratocystis pirilliformis, Diaporthe australafricana, Fusarium ophioides, Paecilomyces lecythidis, and Sporothrix stenoceras.</title>
        <authorList>
            <person name="Aylward J."/>
            <person name="Wilson A.M."/>
            <person name="Visagie C.M."/>
            <person name="Spraker J."/>
            <person name="Barnes I."/>
            <person name="Buitendag C."/>
            <person name="Ceriani C."/>
            <person name="Del Mar Angel L."/>
            <person name="du Plessis D."/>
            <person name="Fuchs T."/>
            <person name="Gasser K."/>
            <person name="Kramer D."/>
            <person name="Li W."/>
            <person name="Munsamy K."/>
            <person name="Piso A."/>
            <person name="Price J.L."/>
            <person name="Sonnekus B."/>
            <person name="Thomas C."/>
            <person name="van der Nest A."/>
            <person name="van Dijk A."/>
            <person name="van Heerden A."/>
            <person name="van Vuuren N."/>
            <person name="Yilmaz N."/>
            <person name="Duong T.A."/>
            <person name="van der Merwe N.A."/>
            <person name="Wingfield M.J."/>
            <person name="Wingfield B.D."/>
        </authorList>
    </citation>
    <scope>NUCLEOTIDE SEQUENCE [LARGE SCALE GENOMIC DNA]</scope>
    <source>
        <strain evidence="5 6">CMW 18167</strain>
    </source>
</reference>
<comment type="similarity">
    <text evidence="2">Belongs to the major facilitator superfamily. Monocarboxylate porter (TC 2.A.1.13) family.</text>
</comment>
<evidence type="ECO:0000313" key="6">
    <source>
        <dbReference type="Proteomes" id="UP001583193"/>
    </source>
</evidence>
<proteinExistence type="inferred from homology"/>
<feature type="transmembrane region" description="Helical" evidence="3">
    <location>
        <begin position="32"/>
        <end position="51"/>
    </location>
</feature>
<dbReference type="PROSITE" id="PS50850">
    <property type="entry name" value="MFS"/>
    <property type="match status" value="1"/>
</dbReference>
<dbReference type="PANTHER" id="PTHR11360:SF302">
    <property type="entry name" value="MAJOR FACILITATOR SUPERFAMILY (MFS) PROFILE DOMAIN-CONTAINING PROTEIN"/>
    <property type="match status" value="1"/>
</dbReference>